<dbReference type="EMBL" id="PYDT01000006">
    <property type="protein sequence ID" value="THU57430.1"/>
    <property type="molecule type" value="Genomic_DNA"/>
</dbReference>
<dbReference type="Proteomes" id="UP000317650">
    <property type="component" value="Chromosome 3"/>
</dbReference>
<feature type="transmembrane region" description="Helical" evidence="1">
    <location>
        <begin position="24"/>
        <end position="42"/>
    </location>
</feature>
<evidence type="ECO:0000256" key="1">
    <source>
        <dbReference type="SAM" id="Phobius"/>
    </source>
</evidence>
<comment type="caution">
    <text evidence="2">The sequence shown here is derived from an EMBL/GenBank/DDBJ whole genome shotgun (WGS) entry which is preliminary data.</text>
</comment>
<keyword evidence="1" id="KW-0472">Membrane</keyword>
<protein>
    <submittedName>
        <fullName evidence="2">Uncharacterized protein</fullName>
    </submittedName>
</protein>
<organism evidence="2 3">
    <name type="scientific">Musa balbisiana</name>
    <name type="common">Banana</name>
    <dbReference type="NCBI Taxonomy" id="52838"/>
    <lineage>
        <taxon>Eukaryota</taxon>
        <taxon>Viridiplantae</taxon>
        <taxon>Streptophyta</taxon>
        <taxon>Embryophyta</taxon>
        <taxon>Tracheophyta</taxon>
        <taxon>Spermatophyta</taxon>
        <taxon>Magnoliopsida</taxon>
        <taxon>Liliopsida</taxon>
        <taxon>Zingiberales</taxon>
        <taxon>Musaceae</taxon>
        <taxon>Musa</taxon>
    </lineage>
</organism>
<reference evidence="2 3" key="1">
    <citation type="journal article" date="2019" name="Nat. Plants">
        <title>Genome sequencing of Musa balbisiana reveals subgenome evolution and function divergence in polyploid bananas.</title>
        <authorList>
            <person name="Yao X."/>
        </authorList>
    </citation>
    <scope>NUCLEOTIDE SEQUENCE [LARGE SCALE GENOMIC DNA]</scope>
    <source>
        <strain evidence="3">cv. DH-PKW</strain>
        <tissue evidence="2">Leaves</tissue>
    </source>
</reference>
<accession>A0A4S8J7A6</accession>
<keyword evidence="1" id="KW-0812">Transmembrane</keyword>
<name>A0A4S8J7A6_MUSBA</name>
<sequence length="88" mass="10147">MGIFVLTASHFVLSCTPTHRTYNMVVKLFFTSASYLYLFAFVHHYDLHRLLFLDKLVEESEQFVVAGNTMVGDMVYAPWSWQMTSGNS</sequence>
<dbReference type="Pfam" id="PF12056">
    <property type="entry name" value="DUF3537"/>
    <property type="match status" value="1"/>
</dbReference>
<keyword evidence="1" id="KW-1133">Transmembrane helix</keyword>
<dbReference type="AlphaFoldDB" id="A0A4S8J7A6"/>
<gene>
    <name evidence="2" type="ORF">C4D60_Mb03t03450</name>
</gene>
<dbReference type="InterPro" id="IPR021924">
    <property type="entry name" value="DUF3537"/>
</dbReference>
<evidence type="ECO:0000313" key="2">
    <source>
        <dbReference type="EMBL" id="THU57430.1"/>
    </source>
</evidence>
<evidence type="ECO:0000313" key="3">
    <source>
        <dbReference type="Proteomes" id="UP000317650"/>
    </source>
</evidence>
<keyword evidence="3" id="KW-1185">Reference proteome</keyword>
<proteinExistence type="predicted"/>